<dbReference type="PROSITE" id="PS50003">
    <property type="entry name" value="PH_DOMAIN"/>
    <property type="match status" value="1"/>
</dbReference>
<gene>
    <name evidence="2" type="ORF">CR513_33842</name>
</gene>
<dbReference type="EMBL" id="QJKJ01006888">
    <property type="protein sequence ID" value="RDX85023.1"/>
    <property type="molecule type" value="Genomic_DNA"/>
</dbReference>
<feature type="non-terminal residue" evidence="2">
    <location>
        <position position="1"/>
    </location>
</feature>
<feature type="domain" description="PH" evidence="1">
    <location>
        <begin position="1"/>
        <end position="18"/>
    </location>
</feature>
<organism evidence="2 3">
    <name type="scientific">Mucuna pruriens</name>
    <name type="common">Velvet bean</name>
    <name type="synonym">Dolichos pruriens</name>
    <dbReference type="NCBI Taxonomy" id="157652"/>
    <lineage>
        <taxon>Eukaryota</taxon>
        <taxon>Viridiplantae</taxon>
        <taxon>Streptophyta</taxon>
        <taxon>Embryophyta</taxon>
        <taxon>Tracheophyta</taxon>
        <taxon>Spermatophyta</taxon>
        <taxon>Magnoliopsida</taxon>
        <taxon>eudicotyledons</taxon>
        <taxon>Gunneridae</taxon>
        <taxon>Pentapetalae</taxon>
        <taxon>rosids</taxon>
        <taxon>fabids</taxon>
        <taxon>Fabales</taxon>
        <taxon>Fabaceae</taxon>
        <taxon>Papilionoideae</taxon>
        <taxon>50 kb inversion clade</taxon>
        <taxon>NPAAA clade</taxon>
        <taxon>indigoferoid/millettioid clade</taxon>
        <taxon>Phaseoleae</taxon>
        <taxon>Mucuna</taxon>
    </lineage>
</organism>
<sequence>MEGEERQKWLNAMQDEIKSLHDNHTYDLVKFPKGKVEQMDVKTTFLRGDLEEEIYMKQPDGFQRFHMENAKAMNTSLATHFKLSSKHNPSNEAKKTNMSRVPYASIVSSLMYATVCTRPDIAHAIGIVGRAVTWQSKLQKYVALQKHPLGEEILAGAWFCSRQDGTLKADSTHIVLHLNCSDLDLEILVRKGTYIRCVVATLVYFKITPSI</sequence>
<comment type="caution">
    <text evidence="2">The sequence shown here is derived from an EMBL/GenBank/DDBJ whole genome shotgun (WGS) entry which is preliminary data.</text>
</comment>
<evidence type="ECO:0000313" key="3">
    <source>
        <dbReference type="Proteomes" id="UP000257109"/>
    </source>
</evidence>
<name>A0A371G3W8_MUCPR</name>
<keyword evidence="3" id="KW-1185">Reference proteome</keyword>
<reference evidence="2" key="1">
    <citation type="submission" date="2018-05" db="EMBL/GenBank/DDBJ databases">
        <title>Draft genome of Mucuna pruriens seed.</title>
        <authorList>
            <person name="Nnadi N.E."/>
            <person name="Vos R."/>
            <person name="Hasami M.H."/>
            <person name="Devisetty U.K."/>
            <person name="Aguiy J.C."/>
        </authorList>
    </citation>
    <scope>NUCLEOTIDE SEQUENCE [LARGE SCALE GENOMIC DNA]</scope>
    <source>
        <strain evidence="2">JCA_2017</strain>
    </source>
</reference>
<dbReference type="Proteomes" id="UP000257109">
    <property type="component" value="Unassembled WGS sequence"/>
</dbReference>
<evidence type="ECO:0000313" key="2">
    <source>
        <dbReference type="EMBL" id="RDX85023.1"/>
    </source>
</evidence>
<dbReference type="InterPro" id="IPR001849">
    <property type="entry name" value="PH_domain"/>
</dbReference>
<evidence type="ECO:0000259" key="1">
    <source>
        <dbReference type="PROSITE" id="PS50003"/>
    </source>
</evidence>
<proteinExistence type="predicted"/>
<protein>
    <recommendedName>
        <fullName evidence="1">PH domain-containing protein</fullName>
    </recommendedName>
</protein>
<accession>A0A371G3W8</accession>
<dbReference type="AlphaFoldDB" id="A0A371G3W8"/>